<organism evidence="8 9">
    <name type="scientific">Aureimonas fodinaquatilis</name>
    <dbReference type="NCBI Taxonomy" id="2565783"/>
    <lineage>
        <taxon>Bacteria</taxon>
        <taxon>Pseudomonadati</taxon>
        <taxon>Pseudomonadota</taxon>
        <taxon>Alphaproteobacteria</taxon>
        <taxon>Hyphomicrobiales</taxon>
        <taxon>Aurantimonadaceae</taxon>
        <taxon>Aureimonas</taxon>
    </lineage>
</organism>
<evidence type="ECO:0000256" key="4">
    <source>
        <dbReference type="ARBA" id="ARBA00022964"/>
    </source>
</evidence>
<dbReference type="InterPro" id="IPR036249">
    <property type="entry name" value="Thioredoxin-like_sf"/>
</dbReference>
<dbReference type="SUPFAM" id="SSF51197">
    <property type="entry name" value="Clavaminate synthase-like"/>
    <property type="match status" value="1"/>
</dbReference>
<dbReference type="Proteomes" id="UP000324738">
    <property type="component" value="Unassembled WGS sequence"/>
</dbReference>
<dbReference type="PROSITE" id="PS51471">
    <property type="entry name" value="FE2OG_OXY"/>
    <property type="match status" value="1"/>
</dbReference>
<evidence type="ECO:0000256" key="3">
    <source>
        <dbReference type="ARBA" id="ARBA00022896"/>
    </source>
</evidence>
<dbReference type="InterPro" id="IPR006620">
    <property type="entry name" value="Pro_4_hyd_alph"/>
</dbReference>
<dbReference type="SUPFAM" id="SSF52833">
    <property type="entry name" value="Thioredoxin-like"/>
    <property type="match status" value="1"/>
</dbReference>
<comment type="cofactor">
    <cofactor evidence="1">
        <name>L-ascorbate</name>
        <dbReference type="ChEBI" id="CHEBI:38290"/>
    </cofactor>
</comment>
<comment type="caution">
    <text evidence="8">The sequence shown here is derived from an EMBL/GenBank/DDBJ whole genome shotgun (WGS) entry which is preliminary data.</text>
</comment>
<dbReference type="GO" id="GO:0005506">
    <property type="term" value="F:iron ion binding"/>
    <property type="evidence" value="ECO:0007669"/>
    <property type="project" value="InterPro"/>
</dbReference>
<proteinExistence type="predicted"/>
<evidence type="ECO:0000313" key="9">
    <source>
        <dbReference type="Proteomes" id="UP000324738"/>
    </source>
</evidence>
<dbReference type="RefSeq" id="WP_149301199.1">
    <property type="nucleotide sequence ID" value="NZ_VTWH01000004.1"/>
</dbReference>
<evidence type="ECO:0000256" key="6">
    <source>
        <dbReference type="ARBA" id="ARBA00023004"/>
    </source>
</evidence>
<dbReference type="SMART" id="SM00702">
    <property type="entry name" value="P4Hc"/>
    <property type="match status" value="1"/>
</dbReference>
<evidence type="ECO:0000313" key="8">
    <source>
        <dbReference type="EMBL" id="KAA0968925.1"/>
    </source>
</evidence>
<dbReference type="Pfam" id="PF13640">
    <property type="entry name" value="2OG-FeII_Oxy_3"/>
    <property type="match status" value="1"/>
</dbReference>
<dbReference type="GO" id="GO:0051213">
    <property type="term" value="F:dioxygenase activity"/>
    <property type="evidence" value="ECO:0007669"/>
    <property type="project" value="UniProtKB-KW"/>
</dbReference>
<gene>
    <name evidence="8" type="ORF">FPY71_15275</name>
</gene>
<evidence type="ECO:0000256" key="2">
    <source>
        <dbReference type="ARBA" id="ARBA00022723"/>
    </source>
</evidence>
<keyword evidence="9" id="KW-1185">Reference proteome</keyword>
<sequence length="367" mass="41423">MNQTSVSAEQKFKVILPGDPAPLFKQNSSLMDGFNFDKAAGRYIVMCFYGTSEQAESAAALDFIDRNRALLDSGDICLFAVSIDPEDKQRSVFARRDIRQFWDFDRRVSGLYGVVPLEGELSLRPHWFVLDPTLRIMKVLPFQPDGSEREELARFVRNLPPSTHFAGIEVPVPVLVIPNVFEAEFCRHLISLYDNNGGEESGVMRDIEGRTVPVMDFNYKRRSDYNLENEDDVKMAKARIARRVVPEIQKVHQFNVTRMERYLVGCYDSVTGGHFTPHRDNTTKGTAHRRFAISINLNADFEGGEVSFPEYGPRGFKAPPGTAVVFSCSLLHAVSKVTSGRRYAFLPFVYDEAAAKIRDANRSFLAS</sequence>
<evidence type="ECO:0000256" key="1">
    <source>
        <dbReference type="ARBA" id="ARBA00001961"/>
    </source>
</evidence>
<dbReference type="OrthoDB" id="255432at2"/>
<dbReference type="EMBL" id="VTWH01000004">
    <property type="protein sequence ID" value="KAA0968925.1"/>
    <property type="molecule type" value="Genomic_DNA"/>
</dbReference>
<feature type="domain" description="Fe2OG dioxygenase" evidence="7">
    <location>
        <begin position="253"/>
        <end position="352"/>
    </location>
</feature>
<keyword evidence="6" id="KW-0408">Iron</keyword>
<dbReference type="Gene3D" id="3.40.30.10">
    <property type="entry name" value="Glutaredoxin"/>
    <property type="match status" value="1"/>
</dbReference>
<dbReference type="GO" id="GO:0031418">
    <property type="term" value="F:L-ascorbic acid binding"/>
    <property type="evidence" value="ECO:0007669"/>
    <property type="project" value="UniProtKB-KW"/>
</dbReference>
<reference evidence="8 9" key="1">
    <citation type="submission" date="2019-08" db="EMBL/GenBank/DDBJ databases">
        <title>Aureimonas fodiniaquatilis sp. nov., isolated from a coal mine wastewater.</title>
        <authorList>
            <person name="Kim W."/>
        </authorList>
    </citation>
    <scope>NUCLEOTIDE SEQUENCE [LARGE SCALE GENOMIC DNA]</scope>
    <source>
        <strain evidence="8 9">CAU 1482</strain>
    </source>
</reference>
<keyword evidence="2" id="KW-0479">Metal-binding</keyword>
<dbReference type="Gene3D" id="2.60.120.620">
    <property type="entry name" value="q2cbj1_9rhob like domain"/>
    <property type="match status" value="1"/>
</dbReference>
<keyword evidence="4" id="KW-0223">Dioxygenase</keyword>
<accession>A0A5B0DSF7</accession>
<evidence type="ECO:0000256" key="5">
    <source>
        <dbReference type="ARBA" id="ARBA00023002"/>
    </source>
</evidence>
<dbReference type="InterPro" id="IPR044862">
    <property type="entry name" value="Pro_4_hyd_alph_FE2OG_OXY"/>
</dbReference>
<dbReference type="GO" id="GO:0016705">
    <property type="term" value="F:oxidoreductase activity, acting on paired donors, with incorporation or reduction of molecular oxygen"/>
    <property type="evidence" value="ECO:0007669"/>
    <property type="project" value="InterPro"/>
</dbReference>
<evidence type="ECO:0000259" key="7">
    <source>
        <dbReference type="PROSITE" id="PS51471"/>
    </source>
</evidence>
<dbReference type="InterPro" id="IPR005123">
    <property type="entry name" value="Oxoglu/Fe-dep_dioxygenase_dom"/>
</dbReference>
<protein>
    <submittedName>
        <fullName evidence="8">Redoxin domain-containing protein</fullName>
    </submittedName>
</protein>
<name>A0A5B0DSF7_9HYPH</name>
<keyword evidence="5" id="KW-0560">Oxidoreductase</keyword>
<dbReference type="AlphaFoldDB" id="A0A5B0DSF7"/>
<keyword evidence="3" id="KW-0847">Vitamin C</keyword>